<feature type="region of interest" description="Disordered" evidence="1">
    <location>
        <begin position="269"/>
        <end position="290"/>
    </location>
</feature>
<evidence type="ECO:0008006" key="4">
    <source>
        <dbReference type="Google" id="ProtNLM"/>
    </source>
</evidence>
<proteinExistence type="predicted"/>
<keyword evidence="3" id="KW-1185">Reference proteome</keyword>
<evidence type="ECO:0000256" key="1">
    <source>
        <dbReference type="SAM" id="MobiDB-lite"/>
    </source>
</evidence>
<evidence type="ECO:0000313" key="3">
    <source>
        <dbReference type="Proteomes" id="UP000019678"/>
    </source>
</evidence>
<comment type="caution">
    <text evidence="2">The sequence shown here is derived from an EMBL/GenBank/DDBJ whole genome shotgun (WGS) entry which is preliminary data.</text>
</comment>
<dbReference type="OrthoDB" id="5491203at2"/>
<accession>A0A017SX14</accession>
<dbReference type="STRING" id="1192034.CAP_8060"/>
<feature type="region of interest" description="Disordered" evidence="1">
    <location>
        <begin position="39"/>
        <end position="63"/>
    </location>
</feature>
<protein>
    <recommendedName>
        <fullName evidence="4">Peptidase M61 catalytic domain-containing protein</fullName>
    </recommendedName>
</protein>
<gene>
    <name evidence="2" type="ORF">CAP_8060</name>
</gene>
<organism evidence="2 3">
    <name type="scientific">Chondromyces apiculatus DSM 436</name>
    <dbReference type="NCBI Taxonomy" id="1192034"/>
    <lineage>
        <taxon>Bacteria</taxon>
        <taxon>Pseudomonadati</taxon>
        <taxon>Myxococcota</taxon>
        <taxon>Polyangia</taxon>
        <taxon>Polyangiales</taxon>
        <taxon>Polyangiaceae</taxon>
        <taxon>Chondromyces</taxon>
    </lineage>
</organism>
<name>A0A017SX14_9BACT</name>
<reference evidence="2 3" key="1">
    <citation type="submission" date="2013-05" db="EMBL/GenBank/DDBJ databases">
        <title>Genome assembly of Chondromyces apiculatus DSM 436.</title>
        <authorList>
            <person name="Sharma G."/>
            <person name="Khatri I."/>
            <person name="Kaur C."/>
            <person name="Mayilraj S."/>
            <person name="Subramanian S."/>
        </authorList>
    </citation>
    <scope>NUCLEOTIDE SEQUENCE [LARGE SCALE GENOMIC DNA]</scope>
    <source>
        <strain evidence="2 3">DSM 436</strain>
    </source>
</reference>
<dbReference type="Proteomes" id="UP000019678">
    <property type="component" value="Unassembled WGS sequence"/>
</dbReference>
<dbReference type="EMBL" id="ASRX01000079">
    <property type="protein sequence ID" value="EYF01499.1"/>
    <property type="molecule type" value="Genomic_DNA"/>
</dbReference>
<dbReference type="RefSeq" id="WP_156041447.1">
    <property type="nucleotide sequence ID" value="NZ_ASRX01000079.1"/>
</dbReference>
<evidence type="ECO:0000313" key="2">
    <source>
        <dbReference type="EMBL" id="EYF01499.1"/>
    </source>
</evidence>
<sequence length="588" mass="63143">MAAGAQQERWRRWAPLGMAVVVATGSAGSAGCTGCAGCRSSGEHAGEAADGRETASAREAAPGLTLELTPRPERKDLLVELRVGQEAAAKVKELYASRSWADTHGADAIDAIDVRDARGELSLDPPKEGSRERVYTLDRTPVGELLVRFTARPSESHLGLRVESDRVTGVGYGFLLLPRLEETMPLRLRWNLAALGPKALAASSLGEGDAVVEARSEALARSFYVAGSLNSARAGDQRIYTLGAPSLAPREILSWAGRARTVTEARLHRKGTQAVGGAPEGGRAPDEGNAEEGAEPLSIFLVGEPGLGRDHDGAFLGGSLGVWFDGTRSFDGGMRIALTHEIAHRYLGGELAVVNAEGEPAAWFVEGFTVHYARRLLFDAGMISAAEFAADLNRIEEEALGARRQGREPYRLGSRYAALLDYRLRRASRGARSLDDLLAGLGHEAPVPESTFREAVAGALGEEGAAELDTLVLKREGEVEIDLPSGAFGPCLRRVREQRKLFDVGFDVASLASGNDVIRGVVKGSAAVRAGLHDGLLVLQVRKLPKPEDGLSTEVDLTVTDHRGARRVRYRPWAIHSVFRWKSRYCVL</sequence>
<dbReference type="eggNOG" id="COG3975">
    <property type="taxonomic scope" value="Bacteria"/>
</dbReference>
<dbReference type="AlphaFoldDB" id="A0A017SX14"/>
<feature type="compositionally biased region" description="Basic and acidic residues" evidence="1">
    <location>
        <begin position="41"/>
        <end position="56"/>
    </location>
</feature>